<dbReference type="PRINTS" id="PR00714">
    <property type="entry name" value="MAN6PISMRASE"/>
</dbReference>
<evidence type="ECO:0000256" key="5">
    <source>
        <dbReference type="ARBA" id="ARBA00022723"/>
    </source>
</evidence>
<dbReference type="InterPro" id="IPR018050">
    <property type="entry name" value="Pmannose_isomerase-type1_CS"/>
</dbReference>
<evidence type="ECO:0000256" key="4">
    <source>
        <dbReference type="ARBA" id="ARBA00011956"/>
    </source>
</evidence>
<comment type="catalytic activity">
    <reaction evidence="1">
        <text>D-mannose 6-phosphate = D-fructose 6-phosphate</text>
        <dbReference type="Rhea" id="RHEA:12356"/>
        <dbReference type="ChEBI" id="CHEBI:58735"/>
        <dbReference type="ChEBI" id="CHEBI:61527"/>
        <dbReference type="EC" id="5.3.1.8"/>
    </reaction>
</comment>
<evidence type="ECO:0000256" key="2">
    <source>
        <dbReference type="ARBA" id="ARBA00001947"/>
    </source>
</evidence>
<comment type="similarity">
    <text evidence="3">Belongs to the mannose-6-phosphate isomerase type 1 family.</text>
</comment>
<dbReference type="PANTHER" id="PTHR10309:SF0">
    <property type="entry name" value="MANNOSE-6-PHOSPHATE ISOMERASE"/>
    <property type="match status" value="1"/>
</dbReference>
<keyword evidence="10" id="KW-1185">Reference proteome</keyword>
<dbReference type="CDD" id="cd07011">
    <property type="entry name" value="cupin_PMI_type_I_N"/>
    <property type="match status" value="1"/>
</dbReference>
<evidence type="ECO:0000313" key="10">
    <source>
        <dbReference type="Proteomes" id="UP001072034"/>
    </source>
</evidence>
<dbReference type="SUPFAM" id="SSF51182">
    <property type="entry name" value="RmlC-like cupins"/>
    <property type="match status" value="1"/>
</dbReference>
<organism evidence="9 10">
    <name type="scientific">Actinomyces israelii</name>
    <dbReference type="NCBI Taxonomy" id="1659"/>
    <lineage>
        <taxon>Bacteria</taxon>
        <taxon>Bacillati</taxon>
        <taxon>Actinomycetota</taxon>
        <taxon>Actinomycetes</taxon>
        <taxon>Actinomycetales</taxon>
        <taxon>Actinomycetaceae</taxon>
        <taxon>Actinomyces</taxon>
    </lineage>
</organism>
<dbReference type="GO" id="GO:0004476">
    <property type="term" value="F:mannose-6-phosphate isomerase activity"/>
    <property type="evidence" value="ECO:0007669"/>
    <property type="project" value="UniProtKB-EC"/>
</dbReference>
<evidence type="ECO:0000256" key="1">
    <source>
        <dbReference type="ARBA" id="ARBA00000757"/>
    </source>
</evidence>
<sequence>MERLIGARQTYGWGSAAAIPELLGELSDDRPWAEQWYGAHPSGPTALVGRPGTLADLIDADPQRLLGEDVVRRFGEHLPFLLKLIAPERALSLQVHPSLDQAIEGFRRENEAGLALDDPDRSYKDANHKPEMVLALTRYEAVAGFRAPRRAAEVLSGLDSALAHRMRRTLRLNPTRFGIRQVFSDLVSTGTRPTAAEIDALVAEIDMRLERGSSPSRRADTNAVTMARAFPGDPGVAAALLLNPVTLHPGEALFVPAGSVHAYISGLGVEIMASSDNVLRAGLTTKHVDVPEMLACVDYVAAPPVRPAPEYLSRATRAYYAPVDDFELLVTTVVPADGRMQVPGRGPRIVLAVEGTTTVTTPAGQAALGRGQALFVGADERVLAVEGDGVVVQADVP</sequence>
<dbReference type="InterPro" id="IPR016305">
    <property type="entry name" value="Mannose-6-P_Isomerase"/>
</dbReference>
<dbReference type="EMBL" id="JAPTMY010000018">
    <property type="protein sequence ID" value="MCZ0858219.1"/>
    <property type="molecule type" value="Genomic_DNA"/>
</dbReference>
<evidence type="ECO:0000256" key="3">
    <source>
        <dbReference type="ARBA" id="ARBA00010772"/>
    </source>
</evidence>
<dbReference type="RefSeq" id="WP_268917655.1">
    <property type="nucleotide sequence ID" value="NZ_JAPTMY010000018.1"/>
</dbReference>
<dbReference type="EC" id="5.3.1.8" evidence="4"/>
<keyword evidence="5" id="KW-0479">Metal-binding</keyword>
<comment type="caution">
    <text evidence="9">The sequence shown here is derived from an EMBL/GenBank/DDBJ whole genome shotgun (WGS) entry which is preliminary data.</text>
</comment>
<reference evidence="9" key="1">
    <citation type="submission" date="2022-10" db="EMBL/GenBank/DDBJ databases">
        <title>Genome sequence of Actinomyces israelii ATCC 10048.</title>
        <authorList>
            <person name="Watt R.M."/>
            <person name="Tong W.M."/>
        </authorList>
    </citation>
    <scope>NUCLEOTIDE SEQUENCE</scope>
    <source>
        <strain evidence="9">ATCC 10048</strain>
    </source>
</reference>
<name>A0ABT4I8Z1_9ACTO</name>
<dbReference type="InterPro" id="IPR001250">
    <property type="entry name" value="Man6P_Isoase-1"/>
</dbReference>
<gene>
    <name evidence="9" type="primary">manA</name>
    <name evidence="9" type="ORF">OHJ16_09210</name>
</gene>
<dbReference type="InterPro" id="IPR011051">
    <property type="entry name" value="RmlC_Cupin_sf"/>
</dbReference>
<keyword evidence="6" id="KW-0862">Zinc</keyword>
<dbReference type="Pfam" id="PF20511">
    <property type="entry name" value="PMI_typeI_cat"/>
    <property type="match status" value="1"/>
</dbReference>
<dbReference type="Gene3D" id="2.60.120.10">
    <property type="entry name" value="Jelly Rolls"/>
    <property type="match status" value="2"/>
</dbReference>
<dbReference type="PANTHER" id="PTHR10309">
    <property type="entry name" value="MANNOSE-6-PHOSPHATE ISOMERASE"/>
    <property type="match status" value="1"/>
</dbReference>
<proteinExistence type="inferred from homology"/>
<feature type="domain" description="Phosphomannose isomerase type I catalytic" evidence="8">
    <location>
        <begin position="3"/>
        <end position="146"/>
    </location>
</feature>
<dbReference type="PIRSF" id="PIRSF001480">
    <property type="entry name" value="Mannose-6-phosphate_isomerase"/>
    <property type="match status" value="1"/>
</dbReference>
<dbReference type="Gene3D" id="1.10.441.10">
    <property type="entry name" value="Phosphomannose Isomerase, domain 2"/>
    <property type="match status" value="1"/>
</dbReference>
<comment type="cofactor">
    <cofactor evidence="2">
        <name>Zn(2+)</name>
        <dbReference type="ChEBI" id="CHEBI:29105"/>
    </cofactor>
</comment>
<keyword evidence="7 9" id="KW-0413">Isomerase</keyword>
<dbReference type="InterPro" id="IPR014710">
    <property type="entry name" value="RmlC-like_jellyroll"/>
</dbReference>
<evidence type="ECO:0000259" key="8">
    <source>
        <dbReference type="Pfam" id="PF20511"/>
    </source>
</evidence>
<accession>A0ABT4I8Z1</accession>
<evidence type="ECO:0000256" key="7">
    <source>
        <dbReference type="ARBA" id="ARBA00023235"/>
    </source>
</evidence>
<dbReference type="InterPro" id="IPR046457">
    <property type="entry name" value="PMI_typeI_cat"/>
</dbReference>
<dbReference type="Proteomes" id="UP001072034">
    <property type="component" value="Unassembled WGS sequence"/>
</dbReference>
<protein>
    <recommendedName>
        <fullName evidence="4">mannose-6-phosphate isomerase</fullName>
        <ecNumber evidence="4">5.3.1.8</ecNumber>
    </recommendedName>
</protein>
<dbReference type="NCBIfam" id="TIGR00218">
    <property type="entry name" value="manA"/>
    <property type="match status" value="1"/>
</dbReference>
<evidence type="ECO:0000256" key="6">
    <source>
        <dbReference type="ARBA" id="ARBA00022833"/>
    </source>
</evidence>
<evidence type="ECO:0000313" key="9">
    <source>
        <dbReference type="EMBL" id="MCZ0858219.1"/>
    </source>
</evidence>
<dbReference type="PROSITE" id="PS00965">
    <property type="entry name" value="PMI_I_1"/>
    <property type="match status" value="1"/>
</dbReference>